<protein>
    <submittedName>
        <fullName evidence="1">Uncharacterized protein</fullName>
    </submittedName>
</protein>
<sequence length="69" mass="6943">MGVATPVLGVEQGGGSPGLGEGPFCLEVQAPLAAPWPDRGPESLRSPCCGLAICKAKPVDIVNLMGSHC</sequence>
<proteinExistence type="predicted"/>
<organism evidence="1 2">
    <name type="scientific">Plakobranchus ocellatus</name>
    <dbReference type="NCBI Taxonomy" id="259542"/>
    <lineage>
        <taxon>Eukaryota</taxon>
        <taxon>Metazoa</taxon>
        <taxon>Spiralia</taxon>
        <taxon>Lophotrochozoa</taxon>
        <taxon>Mollusca</taxon>
        <taxon>Gastropoda</taxon>
        <taxon>Heterobranchia</taxon>
        <taxon>Euthyneura</taxon>
        <taxon>Panpulmonata</taxon>
        <taxon>Sacoglossa</taxon>
        <taxon>Placobranchoidea</taxon>
        <taxon>Plakobranchidae</taxon>
        <taxon>Plakobranchus</taxon>
    </lineage>
</organism>
<keyword evidence="2" id="KW-1185">Reference proteome</keyword>
<name>A0AAV4BKF4_9GAST</name>
<evidence type="ECO:0000313" key="1">
    <source>
        <dbReference type="EMBL" id="GFO19792.1"/>
    </source>
</evidence>
<dbReference type="AlphaFoldDB" id="A0AAV4BKF4"/>
<accession>A0AAV4BKF4</accession>
<dbReference type="EMBL" id="BLXT01005111">
    <property type="protein sequence ID" value="GFO19792.1"/>
    <property type="molecule type" value="Genomic_DNA"/>
</dbReference>
<gene>
    <name evidence="1" type="ORF">PoB_004629700</name>
</gene>
<reference evidence="1 2" key="1">
    <citation type="journal article" date="2021" name="Elife">
        <title>Chloroplast acquisition without the gene transfer in kleptoplastic sea slugs, Plakobranchus ocellatus.</title>
        <authorList>
            <person name="Maeda T."/>
            <person name="Takahashi S."/>
            <person name="Yoshida T."/>
            <person name="Shimamura S."/>
            <person name="Takaki Y."/>
            <person name="Nagai Y."/>
            <person name="Toyoda A."/>
            <person name="Suzuki Y."/>
            <person name="Arimoto A."/>
            <person name="Ishii H."/>
            <person name="Satoh N."/>
            <person name="Nishiyama T."/>
            <person name="Hasebe M."/>
            <person name="Maruyama T."/>
            <person name="Minagawa J."/>
            <person name="Obokata J."/>
            <person name="Shigenobu S."/>
        </authorList>
    </citation>
    <scope>NUCLEOTIDE SEQUENCE [LARGE SCALE GENOMIC DNA]</scope>
</reference>
<comment type="caution">
    <text evidence="1">The sequence shown here is derived from an EMBL/GenBank/DDBJ whole genome shotgun (WGS) entry which is preliminary data.</text>
</comment>
<evidence type="ECO:0000313" key="2">
    <source>
        <dbReference type="Proteomes" id="UP000735302"/>
    </source>
</evidence>
<dbReference type="Proteomes" id="UP000735302">
    <property type="component" value="Unassembled WGS sequence"/>
</dbReference>